<dbReference type="Pfam" id="PF00149">
    <property type="entry name" value="Metallophos"/>
    <property type="match status" value="1"/>
</dbReference>
<evidence type="ECO:0000256" key="1">
    <source>
        <dbReference type="SAM" id="Phobius"/>
    </source>
</evidence>
<dbReference type="CDD" id="cd00144">
    <property type="entry name" value="MPP_PPP_family"/>
    <property type="match status" value="1"/>
</dbReference>
<keyword evidence="1" id="KW-1133">Transmembrane helix</keyword>
<keyword evidence="1" id="KW-0472">Membrane</keyword>
<dbReference type="Gene3D" id="3.60.21.10">
    <property type="match status" value="1"/>
</dbReference>
<dbReference type="GO" id="GO:0000298">
    <property type="term" value="F:endopolyphosphatase activity"/>
    <property type="evidence" value="ECO:0007669"/>
    <property type="project" value="TreeGrafter"/>
</dbReference>
<dbReference type="GO" id="GO:0005737">
    <property type="term" value="C:cytoplasm"/>
    <property type="evidence" value="ECO:0007669"/>
    <property type="project" value="TreeGrafter"/>
</dbReference>
<proteinExistence type="predicted"/>
<dbReference type="InterPro" id="IPR050126">
    <property type="entry name" value="Ap4A_hydrolase"/>
</dbReference>
<protein>
    <recommendedName>
        <fullName evidence="2">Calcineurin-like phosphoesterase domain-containing protein</fullName>
    </recommendedName>
</protein>
<dbReference type="PANTHER" id="PTHR42850">
    <property type="entry name" value="METALLOPHOSPHOESTERASE"/>
    <property type="match status" value="1"/>
</dbReference>
<dbReference type="EMBL" id="LK023357">
    <property type="protein sequence ID" value="CDS12032.1"/>
    <property type="molecule type" value="Genomic_DNA"/>
</dbReference>
<name>A0A077WZ06_9FUNG</name>
<dbReference type="InterPro" id="IPR004843">
    <property type="entry name" value="Calcineurin-like_PHP"/>
</dbReference>
<dbReference type="SUPFAM" id="SSF56300">
    <property type="entry name" value="Metallo-dependent phosphatases"/>
    <property type="match status" value="1"/>
</dbReference>
<sequence>MDASSTPSMLQRYQHSIWRCYGRLAIAVTVVGCLYMMATLPAATAAPTHDNRLAIRDDSESFQVSPFSNFTERVTELRHEGNKGRFLVMGDIHGCLDEFNKLVDKMEYQPDRDRLVLLGDLTDKGPDSLGVVRRARELGAMCIRGNHDDKVIRIASYLRSHGGAQQALKDADKEEAIPEGHVHDDIKWTNHHIGIAKQLDDEDYDYLQHCSLIMSLPDRHSLLVHAGLDPTVKNLEDQDPYFVMNMRSLDEDGHPVKHKKDGKIRWYDAWNQYGPSEKVYYAHAASSGLQLNGRTFGIDTGCVYGGQLTALDIDTHKLYQTQCPQYTDHD</sequence>
<dbReference type="GO" id="GO:0016791">
    <property type="term" value="F:phosphatase activity"/>
    <property type="evidence" value="ECO:0007669"/>
    <property type="project" value="TreeGrafter"/>
</dbReference>
<feature type="transmembrane region" description="Helical" evidence="1">
    <location>
        <begin position="21"/>
        <end position="43"/>
    </location>
</feature>
<gene>
    <name evidence="3" type="ORF">LRAMOSA04227</name>
</gene>
<dbReference type="InterPro" id="IPR029052">
    <property type="entry name" value="Metallo-depent_PP-like"/>
</dbReference>
<feature type="domain" description="Calcineurin-like phosphoesterase" evidence="2">
    <location>
        <begin position="85"/>
        <end position="195"/>
    </location>
</feature>
<keyword evidence="1" id="KW-0812">Transmembrane</keyword>
<dbReference type="AlphaFoldDB" id="A0A077WZ06"/>
<accession>A0A077WZ06</accession>
<reference evidence="3" key="1">
    <citation type="journal article" date="2014" name="Genome Announc.">
        <title>De novo whole-genome sequence and genome annotation of Lichtheimia ramosa.</title>
        <authorList>
            <person name="Linde J."/>
            <person name="Schwartze V."/>
            <person name="Binder U."/>
            <person name="Lass-Florl C."/>
            <person name="Voigt K."/>
            <person name="Horn F."/>
        </authorList>
    </citation>
    <scope>NUCLEOTIDE SEQUENCE</scope>
    <source>
        <strain evidence="3">JMRC FSU:6197</strain>
    </source>
</reference>
<dbReference type="GO" id="GO:0006798">
    <property type="term" value="P:polyphosphate catabolic process"/>
    <property type="evidence" value="ECO:0007669"/>
    <property type="project" value="TreeGrafter"/>
</dbReference>
<dbReference type="OrthoDB" id="10267127at2759"/>
<evidence type="ECO:0000259" key="2">
    <source>
        <dbReference type="Pfam" id="PF00149"/>
    </source>
</evidence>
<evidence type="ECO:0000313" key="3">
    <source>
        <dbReference type="EMBL" id="CDS12032.1"/>
    </source>
</evidence>
<organism evidence="3">
    <name type="scientific">Lichtheimia ramosa</name>
    <dbReference type="NCBI Taxonomy" id="688394"/>
    <lineage>
        <taxon>Eukaryota</taxon>
        <taxon>Fungi</taxon>
        <taxon>Fungi incertae sedis</taxon>
        <taxon>Mucoromycota</taxon>
        <taxon>Mucoromycotina</taxon>
        <taxon>Mucoromycetes</taxon>
        <taxon>Mucorales</taxon>
        <taxon>Lichtheimiaceae</taxon>
        <taxon>Lichtheimia</taxon>
    </lineage>
</organism>
<dbReference type="PANTHER" id="PTHR42850:SF4">
    <property type="entry name" value="ZINC-DEPENDENT ENDOPOLYPHOSPHATASE"/>
    <property type="match status" value="1"/>
</dbReference>